<reference evidence="1 2" key="1">
    <citation type="submission" date="2024-04" db="EMBL/GenBank/DDBJ databases">
        <title>Phyllosticta paracitricarpa is synonymous to the EU quarantine fungus P. citricarpa based on phylogenomic analyses.</title>
        <authorList>
            <consortium name="Lawrence Berkeley National Laboratory"/>
            <person name="Van ingen-buijs V.A."/>
            <person name="Van westerhoven A.C."/>
            <person name="Haridas S."/>
            <person name="Skiadas P."/>
            <person name="Martin F."/>
            <person name="Groenewald J.Z."/>
            <person name="Crous P.W."/>
            <person name="Seidl M.F."/>
        </authorList>
    </citation>
    <scope>NUCLEOTIDE SEQUENCE [LARGE SCALE GENOMIC DNA]</scope>
    <source>
        <strain evidence="1 2">CBS 141358</strain>
    </source>
</reference>
<gene>
    <name evidence="1" type="ORF">JOL62DRAFT_552754</name>
</gene>
<name>A0ABR1NJG5_9PEZI</name>
<dbReference type="EMBL" id="JBBPBF010000001">
    <property type="protein sequence ID" value="KAK7615335.1"/>
    <property type="molecule type" value="Genomic_DNA"/>
</dbReference>
<protein>
    <submittedName>
        <fullName evidence="1">Uncharacterized protein</fullName>
    </submittedName>
</protein>
<accession>A0ABR1NJG5</accession>
<evidence type="ECO:0000313" key="2">
    <source>
        <dbReference type="Proteomes" id="UP001367316"/>
    </source>
</evidence>
<comment type="caution">
    <text evidence="1">The sequence shown here is derived from an EMBL/GenBank/DDBJ whole genome shotgun (WGS) entry which is preliminary data.</text>
</comment>
<proteinExistence type="predicted"/>
<evidence type="ECO:0000313" key="1">
    <source>
        <dbReference type="EMBL" id="KAK7615335.1"/>
    </source>
</evidence>
<sequence length="275" mass="31201">MSSRASASSNDHPYVEVEVLLFHAENNNLSQGRRTQIVLRVAEILDGIGRETPRASPATIVNVAIHSERVGLRGGSIWIDLLQKTAQPDTSDLWRLSNCTFINSVFFKGVDICAPSVWRLRPPSLFFDDQQTLYTIPPSLHTQHQHLPCLPPTRISSAGTTSVSFIQPVPLPPENADFAKDVEVEALLDYLENNELPEDRREQVMEQAAERLNTIDRQTLRSTEDFTTRSLCFVKDGQIVLLENVWAELYVEDAQPGKSPRWKACFLRLWRMYDV</sequence>
<dbReference type="Proteomes" id="UP001367316">
    <property type="component" value="Unassembled WGS sequence"/>
</dbReference>
<organism evidence="1 2">
    <name type="scientific">Phyllosticta paracitricarpa</name>
    <dbReference type="NCBI Taxonomy" id="2016321"/>
    <lineage>
        <taxon>Eukaryota</taxon>
        <taxon>Fungi</taxon>
        <taxon>Dikarya</taxon>
        <taxon>Ascomycota</taxon>
        <taxon>Pezizomycotina</taxon>
        <taxon>Dothideomycetes</taxon>
        <taxon>Dothideomycetes incertae sedis</taxon>
        <taxon>Botryosphaeriales</taxon>
        <taxon>Phyllostictaceae</taxon>
        <taxon>Phyllosticta</taxon>
    </lineage>
</organism>
<keyword evidence="2" id="KW-1185">Reference proteome</keyword>